<evidence type="ECO:0000256" key="1">
    <source>
        <dbReference type="ARBA" id="ARBA00009986"/>
    </source>
</evidence>
<evidence type="ECO:0000256" key="3">
    <source>
        <dbReference type="PIRNR" id="PIRNR036492"/>
    </source>
</evidence>
<dbReference type="CDD" id="cd07136">
    <property type="entry name" value="ALDH_YwdH-P39616"/>
    <property type="match status" value="1"/>
</dbReference>
<reference evidence="7 8" key="1">
    <citation type="submission" date="2023-05" db="EMBL/GenBank/DDBJ databases">
        <title>Genome sequence of Pinibacter sp. MAH-24.</title>
        <authorList>
            <person name="Huq M.A."/>
        </authorList>
    </citation>
    <scope>NUCLEOTIDE SEQUENCE [LARGE SCALE GENOMIC DNA]</scope>
    <source>
        <strain evidence="7 8">MAH-24</strain>
    </source>
</reference>
<feature type="domain" description="Aldehyde dehydrogenase" evidence="6">
    <location>
        <begin position="31"/>
        <end position="445"/>
    </location>
</feature>
<dbReference type="InterPro" id="IPR016161">
    <property type="entry name" value="Ald_DH/histidinol_DH"/>
</dbReference>
<dbReference type="SUPFAM" id="SSF53720">
    <property type="entry name" value="ALDH-like"/>
    <property type="match status" value="1"/>
</dbReference>
<comment type="similarity">
    <text evidence="1 3 5">Belongs to the aldehyde dehydrogenase family.</text>
</comment>
<dbReference type="InterPro" id="IPR012394">
    <property type="entry name" value="Aldehyde_DH_NAD(P)"/>
</dbReference>
<protein>
    <recommendedName>
        <fullName evidence="3">Aldehyde dehydrogenase</fullName>
    </recommendedName>
</protein>
<sequence>MLANVPDIVPASAMPYTTLTGNAERLRSYFESGATRSYEFRKQQLQRFKQAIIEHEEEILQALFTDLKKNAAEAYATEIGLTHAEINKALKNLHKWMLPEKVSTNLVNLPSKSYLIRDPLGVVFIIAPWNYPFQLCMLPIAGAIAGGNCVVVKPSELAPASAAVIEKIITKTFPSEYIFVAQGDGSVVVPELMNTFRFDHIFYTGSVPVGKSVYELAAKKLVPVTLELGGKSPCIVESDAALKTAVKRIALGKFTNAGQTCIAPDYVLVHESIKDQFIQSLTEAIKQMYGNDPSNSNDYGKIITRRRFDTLVKYLSQGKLIYGGKTDAETLYISPTLITDINLDSSLMNEEIFGPILPVISYSTFEEARKIVMQNPDPLAFYVFTNSKKKEQQWLGSVSFGGGCVNNTALHFTNDNLPFGGIRNSGIGRYHGKYSFEAFTHTKAVLKTPNWIDPSLKYPPYEGKLKWLKKILK</sequence>
<dbReference type="Gene3D" id="3.40.605.10">
    <property type="entry name" value="Aldehyde Dehydrogenase, Chain A, domain 1"/>
    <property type="match status" value="1"/>
</dbReference>
<dbReference type="RefSeq" id="WP_282332590.1">
    <property type="nucleotide sequence ID" value="NZ_JASBRG010000001.1"/>
</dbReference>
<gene>
    <name evidence="7" type="ORF">QJ048_01675</name>
</gene>
<feature type="active site" evidence="4">
    <location>
        <position position="227"/>
    </location>
</feature>
<dbReference type="PANTHER" id="PTHR43570">
    <property type="entry name" value="ALDEHYDE DEHYDROGENASE"/>
    <property type="match status" value="1"/>
</dbReference>
<dbReference type="EMBL" id="JASBRG010000001">
    <property type="protein sequence ID" value="MDI3318458.1"/>
    <property type="molecule type" value="Genomic_DNA"/>
</dbReference>
<evidence type="ECO:0000256" key="4">
    <source>
        <dbReference type="PROSITE-ProRule" id="PRU10007"/>
    </source>
</evidence>
<keyword evidence="2 3" id="KW-0560">Oxidoreductase</keyword>
<dbReference type="PROSITE" id="PS00687">
    <property type="entry name" value="ALDEHYDE_DEHYDR_GLU"/>
    <property type="match status" value="1"/>
</dbReference>
<organism evidence="7 8">
    <name type="scientific">Pinibacter soli</name>
    <dbReference type="NCBI Taxonomy" id="3044211"/>
    <lineage>
        <taxon>Bacteria</taxon>
        <taxon>Pseudomonadati</taxon>
        <taxon>Bacteroidota</taxon>
        <taxon>Chitinophagia</taxon>
        <taxon>Chitinophagales</taxon>
        <taxon>Chitinophagaceae</taxon>
        <taxon>Pinibacter</taxon>
    </lineage>
</organism>
<comment type="caution">
    <text evidence="7">The sequence shown here is derived from an EMBL/GenBank/DDBJ whole genome shotgun (WGS) entry which is preliminary data.</text>
</comment>
<name>A0ABT6R7B1_9BACT</name>
<keyword evidence="8" id="KW-1185">Reference proteome</keyword>
<dbReference type="InterPro" id="IPR029510">
    <property type="entry name" value="Ald_DH_CS_GLU"/>
</dbReference>
<dbReference type="Pfam" id="PF00171">
    <property type="entry name" value="Aldedh"/>
    <property type="match status" value="1"/>
</dbReference>
<dbReference type="PANTHER" id="PTHR43570:SF16">
    <property type="entry name" value="ALDEHYDE DEHYDROGENASE TYPE III, ISOFORM Q"/>
    <property type="match status" value="1"/>
</dbReference>
<dbReference type="InterPro" id="IPR016163">
    <property type="entry name" value="Ald_DH_C"/>
</dbReference>
<accession>A0ABT6R7B1</accession>
<evidence type="ECO:0000256" key="5">
    <source>
        <dbReference type="RuleBase" id="RU003345"/>
    </source>
</evidence>
<dbReference type="InterPro" id="IPR015590">
    <property type="entry name" value="Aldehyde_DH_dom"/>
</dbReference>
<dbReference type="InterPro" id="IPR016162">
    <property type="entry name" value="Ald_DH_N"/>
</dbReference>
<evidence type="ECO:0000259" key="6">
    <source>
        <dbReference type="Pfam" id="PF00171"/>
    </source>
</evidence>
<evidence type="ECO:0000313" key="8">
    <source>
        <dbReference type="Proteomes" id="UP001226434"/>
    </source>
</evidence>
<dbReference type="InterPro" id="IPR016160">
    <property type="entry name" value="Ald_DH_CS_CYS"/>
</dbReference>
<dbReference type="PROSITE" id="PS00070">
    <property type="entry name" value="ALDEHYDE_DEHYDR_CYS"/>
    <property type="match status" value="1"/>
</dbReference>
<dbReference type="Gene3D" id="3.40.309.10">
    <property type="entry name" value="Aldehyde Dehydrogenase, Chain A, domain 2"/>
    <property type="match status" value="1"/>
</dbReference>
<proteinExistence type="inferred from homology"/>
<dbReference type="PIRSF" id="PIRSF036492">
    <property type="entry name" value="ALDH"/>
    <property type="match status" value="1"/>
</dbReference>
<evidence type="ECO:0000313" key="7">
    <source>
        <dbReference type="EMBL" id="MDI3318458.1"/>
    </source>
</evidence>
<dbReference type="Proteomes" id="UP001226434">
    <property type="component" value="Unassembled WGS sequence"/>
</dbReference>
<evidence type="ECO:0000256" key="2">
    <source>
        <dbReference type="ARBA" id="ARBA00023002"/>
    </source>
</evidence>